<evidence type="ECO:0000313" key="2">
    <source>
        <dbReference type="Proteomes" id="UP000540909"/>
    </source>
</evidence>
<sequence length="152" mass="17166">MNLRPPYLAYAVFAWTALVGAPDVFGATNNDADVRQLSNVEENQEVHITPADFCTRNQTLELMIANPVLPDSRSLTPATITREGDSVTVILQDNSDVWNTRDAVQKLNLFIIESLNRDCRTLQTWKVKGITLRGLHIIKRPDGQPDFDFRKD</sequence>
<dbReference type="Proteomes" id="UP000540909">
    <property type="component" value="Unassembled WGS sequence"/>
</dbReference>
<proteinExistence type="predicted"/>
<name>A0A7W6R3J5_9HYPH</name>
<comment type="caution">
    <text evidence="1">The sequence shown here is derived from an EMBL/GenBank/DDBJ whole genome shotgun (WGS) entry which is preliminary data.</text>
</comment>
<reference evidence="1 2" key="1">
    <citation type="submission" date="2020-08" db="EMBL/GenBank/DDBJ databases">
        <title>Genomic Encyclopedia of Type Strains, Phase IV (KMG-V): Genome sequencing to study the core and pangenomes of soil and plant-associated prokaryotes.</title>
        <authorList>
            <person name="Whitman W."/>
        </authorList>
    </citation>
    <scope>NUCLEOTIDE SEQUENCE [LARGE SCALE GENOMIC DNA]</scope>
    <source>
        <strain evidence="1 2">SEMIA 4089</strain>
    </source>
</reference>
<organism evidence="1 2">
    <name type="scientific">Rhizobium esperanzae</name>
    <dbReference type="NCBI Taxonomy" id="1967781"/>
    <lineage>
        <taxon>Bacteria</taxon>
        <taxon>Pseudomonadati</taxon>
        <taxon>Pseudomonadota</taxon>
        <taxon>Alphaproteobacteria</taxon>
        <taxon>Hyphomicrobiales</taxon>
        <taxon>Rhizobiaceae</taxon>
        <taxon>Rhizobium/Agrobacterium group</taxon>
        <taxon>Rhizobium</taxon>
    </lineage>
</organism>
<accession>A0A7W6R3J5</accession>
<evidence type="ECO:0000313" key="1">
    <source>
        <dbReference type="EMBL" id="MBB4236046.1"/>
    </source>
</evidence>
<dbReference type="AlphaFoldDB" id="A0A7W6R3J5"/>
<protein>
    <submittedName>
        <fullName evidence="1">Uncharacterized protein</fullName>
    </submittedName>
</protein>
<dbReference type="RefSeq" id="WP_184328482.1">
    <property type="nucleotide sequence ID" value="NZ_JACIFY010000008.1"/>
</dbReference>
<gene>
    <name evidence="1" type="ORF">GGD57_002621</name>
</gene>
<dbReference type="EMBL" id="JACIFY010000008">
    <property type="protein sequence ID" value="MBB4236046.1"/>
    <property type="molecule type" value="Genomic_DNA"/>
</dbReference>